<evidence type="ECO:0000256" key="6">
    <source>
        <dbReference type="ARBA" id="ARBA00022916"/>
    </source>
</evidence>
<keyword evidence="3 9" id="KW-0732">Signal</keyword>
<dbReference type="RefSeq" id="WP_074583867.1">
    <property type="nucleotide sequence ID" value="NZ_FMWB01000004.1"/>
</dbReference>
<accession>A0A1G5N7W4</accession>
<evidence type="ECO:0000256" key="8">
    <source>
        <dbReference type="SAM" id="MobiDB-lite"/>
    </source>
</evidence>
<dbReference type="PRINTS" id="PR01441">
    <property type="entry name" value="CELLSNTHASEC"/>
</dbReference>
<name>A0A1G5N7W4_9PSED</name>
<dbReference type="Pfam" id="PF13432">
    <property type="entry name" value="TPR_16"/>
    <property type="match status" value="2"/>
</dbReference>
<dbReference type="Proteomes" id="UP000183046">
    <property type="component" value="Unassembled WGS sequence"/>
</dbReference>
<dbReference type="InterPro" id="IPR003921">
    <property type="entry name" value="Cell_synth_C"/>
</dbReference>
<feature type="signal peptide" evidence="9">
    <location>
        <begin position="1"/>
        <end position="22"/>
    </location>
</feature>
<dbReference type="OrthoDB" id="174989at2"/>
<evidence type="ECO:0000259" key="10">
    <source>
        <dbReference type="Pfam" id="PF05420"/>
    </source>
</evidence>
<organism evidence="11 12">
    <name type="scientific">Pseudomonas oryzihabitans</name>
    <dbReference type="NCBI Taxonomy" id="47885"/>
    <lineage>
        <taxon>Bacteria</taxon>
        <taxon>Pseudomonadati</taxon>
        <taxon>Pseudomonadota</taxon>
        <taxon>Gammaproteobacteria</taxon>
        <taxon>Pseudomonadales</taxon>
        <taxon>Pseudomonadaceae</taxon>
        <taxon>Pseudomonas</taxon>
    </lineage>
</organism>
<dbReference type="PROSITE" id="PS50005">
    <property type="entry name" value="TPR"/>
    <property type="match status" value="1"/>
</dbReference>
<dbReference type="InterPro" id="IPR051012">
    <property type="entry name" value="CellSynth/LPSAsmb/PSIAsmb"/>
</dbReference>
<dbReference type="GO" id="GO:0019867">
    <property type="term" value="C:outer membrane"/>
    <property type="evidence" value="ECO:0007669"/>
    <property type="project" value="InterPro"/>
</dbReference>
<evidence type="ECO:0000256" key="7">
    <source>
        <dbReference type="PROSITE-ProRule" id="PRU00339"/>
    </source>
</evidence>
<evidence type="ECO:0000256" key="3">
    <source>
        <dbReference type="ARBA" id="ARBA00022729"/>
    </source>
</evidence>
<evidence type="ECO:0000256" key="9">
    <source>
        <dbReference type="SAM" id="SignalP"/>
    </source>
</evidence>
<proteinExistence type="predicted"/>
<keyword evidence="6" id="KW-0135">Cellulose biosynthesis</keyword>
<evidence type="ECO:0000256" key="1">
    <source>
        <dbReference type="ARBA" id="ARBA00003476"/>
    </source>
</evidence>
<dbReference type="EMBL" id="FMWB01000004">
    <property type="protein sequence ID" value="SCZ32861.1"/>
    <property type="molecule type" value="Genomic_DNA"/>
</dbReference>
<feature type="region of interest" description="Disordered" evidence="8">
    <location>
        <begin position="999"/>
        <end position="1018"/>
    </location>
</feature>
<evidence type="ECO:0000313" key="12">
    <source>
        <dbReference type="Proteomes" id="UP000183046"/>
    </source>
</evidence>
<dbReference type="InterPro" id="IPR008410">
    <property type="entry name" value="BCSC_C"/>
</dbReference>
<evidence type="ECO:0000313" key="11">
    <source>
        <dbReference type="EMBL" id="SCZ32861.1"/>
    </source>
</evidence>
<feature type="region of interest" description="Disordered" evidence="8">
    <location>
        <begin position="825"/>
        <end position="903"/>
    </location>
</feature>
<dbReference type="InterPro" id="IPR019734">
    <property type="entry name" value="TPR_rpt"/>
</dbReference>
<dbReference type="SMART" id="SM00028">
    <property type="entry name" value="TPR"/>
    <property type="match status" value="11"/>
</dbReference>
<dbReference type="PANTHER" id="PTHR45586">
    <property type="entry name" value="TPR REPEAT-CONTAINING PROTEIN PA4667"/>
    <property type="match status" value="1"/>
</dbReference>
<dbReference type="GO" id="GO:0006011">
    <property type="term" value="P:UDP-alpha-D-glucose metabolic process"/>
    <property type="evidence" value="ECO:0007669"/>
    <property type="project" value="InterPro"/>
</dbReference>
<sequence length="1310" mass="140603">MHKHVPLTLGLLAALLQVPVLATEPSPAQLLIEQGRFWQQRDKPERAREVWQKLLELDAQSPEALYGLGSLELAAKRPAGAQRYLVQLQALKPIPVQALLLEQDLRVASGDNPELREEARRQADGGDRPKAVALYRQLFAGQPPQGLLAREYYNTLAFVDGGWPEAQAGFQRLLREYPNDSILALFYAKQLVRRDDTRPEGIRRLAALTGRQEIAGDADESWRLALTWMGAPDTPAKVELFDAFLKAHPDDSEIRALLAKGRAQGGKGATAWQADPLVGQGLAALRKGNQSAAEQAFQARLKQAPKDPDALGGLGVLRQQQHRLDDAERLLSQAVAQPKGRAWQEALDGLRYERLLAQARSAQTNGDLSTARRLVDQALRLDPKAPAGQLALADLQVRSGNLSAAEAGYRQLLARNANDLGARRGLIDLLGQTGRGDEALRLAGSLPQGDQAAMPGLALLRAGVARERAELLRARGDLTGAQVALQEALRDAPEDPWTTLDLARLDAARGQAKQGQGRLDNLLQRHPTQADVLFVNALFANEQGDNGRAQALLAWIPSERQTPEIQALARRLAVEGQLVEALALAKRGQREAARTRLQALEAQASDQPALLRALAGGYAELDDSDHALDVLRPLVAAAPASDLDLRLQYAGILLQHGDDRAAYGLLNELGDARLTSAQREGYDGLSRRYRIRQADALRERKQLEAAYDVLAPALAQRPQDPQLNGALARLYLAHGNAGKALELYRPLLKLWPDDVQLQLGAAEAAIAAQDHALAERATERAVNLAPDDARVLTRAANLYARMGRDGKAADLLTQVVAAEQRDRALAASATPANPFAPGGRSRSDLARADAPLPPPVGDAVSRRRPLDSTLPAPLTTEAHPTAAAKPSATPYAPPPASQAQADNPFAAAPVRVRTDARAGLSDAERALAAIQQSRSATITQGLSVRSNNSESGLGQLTAVEAPLEIALPVGDDRLAVRVTPVSLDAGSVAPGSADRFGGGPAASLAGGDPGSQRASGTGLAVAYSQPSTGLKADVGTTPMGFREATAVGGVSLEQPLGDSEHTRYSLSASRRAVIDSLTSFAGTRDARTGQEWGGVTANGIRGQLSYDDNEVGAYAYASWFRLLGNQVQDNDRAEFGGGTYRYLVNASDAQLTLGLSLTALGYANNQNFFTYGHGGYFSPQRFFALGVPLTWAQRGDRWTYLLRGTLGVQHFRQDAADYYPTDAAAQAAASQTLGSAARYAGQSKTGLGYSLAAAGEYRLSPDFHLGGELGLDNARDYRQVNGNLYLRYYFEPQDRPLELPVSPYRSPYTN</sequence>
<dbReference type="STRING" id="237610.BJP27_19895"/>
<gene>
    <name evidence="11" type="ORF">SAMN05216279_104254</name>
</gene>
<evidence type="ECO:0000256" key="4">
    <source>
        <dbReference type="ARBA" id="ARBA00022737"/>
    </source>
</evidence>
<comment type="pathway">
    <text evidence="2">Glycan metabolism; bacterial cellulose biosynthesis.</text>
</comment>
<dbReference type="UniPathway" id="UPA00694"/>
<dbReference type="PANTHER" id="PTHR45586:SF1">
    <property type="entry name" value="LIPOPOLYSACCHARIDE ASSEMBLY PROTEIN B"/>
    <property type="match status" value="1"/>
</dbReference>
<dbReference type="InterPro" id="IPR011990">
    <property type="entry name" value="TPR-like_helical_dom_sf"/>
</dbReference>
<dbReference type="SUPFAM" id="SSF48452">
    <property type="entry name" value="TPR-like"/>
    <property type="match status" value="2"/>
</dbReference>
<comment type="function">
    <text evidence="1">Required for maximal bacterial cellulose synthesis.</text>
</comment>
<evidence type="ECO:0000256" key="5">
    <source>
        <dbReference type="ARBA" id="ARBA00022803"/>
    </source>
</evidence>
<evidence type="ECO:0000256" key="2">
    <source>
        <dbReference type="ARBA" id="ARBA00005186"/>
    </source>
</evidence>
<dbReference type="Pfam" id="PF05420">
    <property type="entry name" value="BCSC_C"/>
    <property type="match status" value="1"/>
</dbReference>
<feature type="chain" id="PRO_5043144861" evidence="9">
    <location>
        <begin position="23"/>
        <end position="1310"/>
    </location>
</feature>
<dbReference type="Pfam" id="PF14559">
    <property type="entry name" value="TPR_19"/>
    <property type="match status" value="3"/>
</dbReference>
<feature type="repeat" description="TPR" evidence="7">
    <location>
        <begin position="721"/>
        <end position="754"/>
    </location>
</feature>
<dbReference type="Gene3D" id="1.25.40.10">
    <property type="entry name" value="Tetratricopeptide repeat domain"/>
    <property type="match status" value="4"/>
</dbReference>
<reference evidence="12" key="1">
    <citation type="submission" date="2016-10" db="EMBL/GenBank/DDBJ databases">
        <authorList>
            <person name="de Groot N.N."/>
        </authorList>
    </citation>
    <scope>NUCLEOTIDE SEQUENCE [LARGE SCALE GENOMIC DNA]</scope>
    <source>
        <strain evidence="12">DSM 15758</strain>
    </source>
</reference>
<protein>
    <submittedName>
        <fullName evidence="11">Tfp pilus assembly protein PilF</fullName>
    </submittedName>
</protein>
<dbReference type="GO" id="GO:0030244">
    <property type="term" value="P:cellulose biosynthetic process"/>
    <property type="evidence" value="ECO:0007669"/>
    <property type="project" value="UniProtKB-KW"/>
</dbReference>
<keyword evidence="4" id="KW-0677">Repeat</keyword>
<keyword evidence="5 7" id="KW-0802">TPR repeat</keyword>
<comment type="caution">
    <text evidence="11">The sequence shown here is derived from an EMBL/GenBank/DDBJ whole genome shotgun (WGS) entry which is preliminary data.</text>
</comment>
<feature type="compositionally biased region" description="Low complexity" evidence="8">
    <location>
        <begin position="878"/>
        <end position="890"/>
    </location>
</feature>
<feature type="domain" description="Cellulose synthase operon C C-terminal" evidence="10">
    <location>
        <begin position="955"/>
        <end position="1291"/>
    </location>
</feature>